<dbReference type="Proteomes" id="UP000018211">
    <property type="component" value="Unassembled WGS sequence"/>
</dbReference>
<dbReference type="InterPro" id="IPR026337">
    <property type="entry name" value="AKG_HExxH"/>
</dbReference>
<name>A0AAV2VV48_9VIBR</name>
<proteinExistence type="predicted"/>
<reference evidence="1 2" key="1">
    <citation type="journal article" date="2013" name="ISME J.">
        <title>Comparative genomics of pathogenic lineages of Vibrio nigripulchritudo identifies virulence-associated traits.</title>
        <authorList>
            <person name="Goudenege D."/>
            <person name="Labreuche Y."/>
            <person name="Krin E."/>
            <person name="Ansquer D."/>
            <person name="Mangenot S."/>
            <person name="Calteau A."/>
            <person name="Medigue C."/>
            <person name="Mazel D."/>
            <person name="Polz M.F."/>
            <person name="Le Roux F."/>
        </authorList>
    </citation>
    <scope>NUCLEOTIDE SEQUENCE [LARGE SCALE GENOMIC DNA]</scope>
    <source>
        <strain evidence="1 2">SOn1</strain>
    </source>
</reference>
<evidence type="ECO:0000313" key="2">
    <source>
        <dbReference type="Proteomes" id="UP000018211"/>
    </source>
</evidence>
<evidence type="ECO:0008006" key="3">
    <source>
        <dbReference type="Google" id="ProtNLM"/>
    </source>
</evidence>
<accession>A0AAV2VV48</accession>
<dbReference type="NCBIfam" id="TIGR04267">
    <property type="entry name" value="mod_HExxH"/>
    <property type="match status" value="1"/>
</dbReference>
<dbReference type="RefSeq" id="WP_022613010.1">
    <property type="nucleotide sequence ID" value="NZ_LK391965.1"/>
</dbReference>
<protein>
    <recommendedName>
        <fullName evidence="3">HEXXH motif domain-containing protein</fullName>
    </recommendedName>
</protein>
<dbReference type="EMBL" id="CAOF01000149">
    <property type="protein sequence ID" value="CCO48566.1"/>
    <property type="molecule type" value="Genomic_DNA"/>
</dbReference>
<dbReference type="AlphaFoldDB" id="A0AAV2VV48"/>
<evidence type="ECO:0000313" key="1">
    <source>
        <dbReference type="EMBL" id="CCO48566.1"/>
    </source>
</evidence>
<comment type="caution">
    <text evidence="1">The sequence shown here is derived from an EMBL/GenBank/DDBJ whole genome shotgun (WGS) entry which is preliminary data.</text>
</comment>
<organism evidence="1 2">
    <name type="scientific">Vibrio nigripulchritudo SOn1</name>
    <dbReference type="NCBI Taxonomy" id="1238450"/>
    <lineage>
        <taxon>Bacteria</taxon>
        <taxon>Pseudomonadati</taxon>
        <taxon>Pseudomonadota</taxon>
        <taxon>Gammaproteobacteria</taxon>
        <taxon>Vibrionales</taxon>
        <taxon>Vibrionaceae</taxon>
        <taxon>Vibrio</taxon>
    </lineage>
</organism>
<sequence length="424" mass="48559">MSAINNSDTSPTQVLLNLLDNTSEQDAEKLRYFSCSLQAQLFKHASGILLMREDLLEWHQDIQESVSTLSSCPSHISQKLYSSPLFRSWLNQLVTSLLEEHQENQLRALLGLWNNMTYLSEDTAIKRVAIVSGYLVTWDVGLLFELRGEETQRNCDCALRYDREEGLCVVSVSLPIEQVEQRRLEGSSIIVSNTNPLLRMKLDERQVPQRSGTTYYDQIDESSINFPPDFSHDTYESPYLLIKKYCPDIANDIDEYVSVIVPRGEPTGWTIHGYTISSYQGACWMTDHGLLKSVETMVHEMSHIKLRYLEELIPIFKPDDKNLRFPVPWRSDERPLVGIFEGVYVHVMSAKALCTISQRHWTDHAFAEGAGKRALEMVKDVRYGLELLLEHSDVTDVGEVFYEWIAQQCADIDLSLSQSKCYQA</sequence>
<gene>
    <name evidence="1" type="ORF">VIBNISOn1_560102</name>
</gene>